<dbReference type="PATRIC" id="fig|80878.5.peg.2904"/>
<comment type="similarity">
    <text evidence="1 5">Belongs to the CoaE family.</text>
</comment>
<dbReference type="SUPFAM" id="SSF52540">
    <property type="entry name" value="P-loop containing nucleoside triphosphate hydrolases"/>
    <property type="match status" value="1"/>
</dbReference>
<reference evidence="7 8" key="1">
    <citation type="submission" date="2014-12" db="EMBL/GenBank/DDBJ databases">
        <title>Isolation of bacteria from lake water.</title>
        <authorList>
            <person name="Sheng K.-Y."/>
            <person name="Chin P.-S."/>
            <person name="Chan K.-G."/>
            <person name="Tan G.S."/>
        </authorList>
    </citation>
    <scope>NUCLEOTIDE SEQUENCE [LARGE SCALE GENOMIC DNA]</scope>
    <source>
        <strain evidence="7 8">KY4</strain>
    </source>
</reference>
<evidence type="ECO:0000256" key="6">
    <source>
        <dbReference type="NCBIfam" id="TIGR00152"/>
    </source>
</evidence>
<dbReference type="NCBIfam" id="TIGR00152">
    <property type="entry name" value="dephospho-CoA kinase"/>
    <property type="match status" value="1"/>
</dbReference>
<dbReference type="UniPathway" id="UPA00241">
    <property type="reaction ID" value="UER00356"/>
</dbReference>
<gene>
    <name evidence="5" type="primary">coaE</name>
    <name evidence="7" type="ORF">RP29_15015</name>
</gene>
<evidence type="ECO:0000256" key="2">
    <source>
        <dbReference type="ARBA" id="ARBA00022741"/>
    </source>
</evidence>
<dbReference type="GO" id="GO:0005524">
    <property type="term" value="F:ATP binding"/>
    <property type="evidence" value="ECO:0007669"/>
    <property type="project" value="UniProtKB-UniRule"/>
</dbReference>
<comment type="subcellular location">
    <subcellularLocation>
        <location evidence="5">Cytoplasm</location>
    </subcellularLocation>
</comment>
<keyword evidence="3 5" id="KW-0067">ATP-binding</keyword>
<evidence type="ECO:0000313" key="8">
    <source>
        <dbReference type="Proteomes" id="UP000032566"/>
    </source>
</evidence>
<dbReference type="EC" id="2.7.1.24" evidence="5 6"/>
<proteinExistence type="inferred from homology"/>
<accession>A0A0D7K6R5</accession>
<keyword evidence="5" id="KW-0808">Transferase</keyword>
<dbReference type="PANTHER" id="PTHR10695">
    <property type="entry name" value="DEPHOSPHO-COA KINASE-RELATED"/>
    <property type="match status" value="1"/>
</dbReference>
<evidence type="ECO:0000256" key="1">
    <source>
        <dbReference type="ARBA" id="ARBA00009018"/>
    </source>
</evidence>
<evidence type="ECO:0000256" key="4">
    <source>
        <dbReference type="ARBA" id="ARBA00022993"/>
    </source>
</evidence>
<evidence type="ECO:0000313" key="7">
    <source>
        <dbReference type="EMBL" id="KJA09657.1"/>
    </source>
</evidence>
<comment type="function">
    <text evidence="5">Catalyzes the phosphorylation of the 3'-hydroxyl group of dephosphocoenzyme A to form coenzyme A.</text>
</comment>
<keyword evidence="8" id="KW-1185">Reference proteome</keyword>
<dbReference type="Proteomes" id="UP000032566">
    <property type="component" value="Unassembled WGS sequence"/>
</dbReference>
<dbReference type="Pfam" id="PF01121">
    <property type="entry name" value="CoaE"/>
    <property type="match status" value="1"/>
</dbReference>
<dbReference type="PANTHER" id="PTHR10695:SF46">
    <property type="entry name" value="BIFUNCTIONAL COENZYME A SYNTHASE-RELATED"/>
    <property type="match status" value="1"/>
</dbReference>
<comment type="catalytic activity">
    <reaction evidence="5">
        <text>3'-dephospho-CoA + ATP = ADP + CoA + H(+)</text>
        <dbReference type="Rhea" id="RHEA:18245"/>
        <dbReference type="ChEBI" id="CHEBI:15378"/>
        <dbReference type="ChEBI" id="CHEBI:30616"/>
        <dbReference type="ChEBI" id="CHEBI:57287"/>
        <dbReference type="ChEBI" id="CHEBI:57328"/>
        <dbReference type="ChEBI" id="CHEBI:456216"/>
        <dbReference type="EC" id="2.7.1.24"/>
    </reaction>
</comment>
<keyword evidence="2 5" id="KW-0547">Nucleotide-binding</keyword>
<dbReference type="Gene3D" id="3.40.50.300">
    <property type="entry name" value="P-loop containing nucleotide triphosphate hydrolases"/>
    <property type="match status" value="1"/>
</dbReference>
<dbReference type="OrthoDB" id="9812943at2"/>
<dbReference type="PROSITE" id="PS51219">
    <property type="entry name" value="DPCK"/>
    <property type="match status" value="1"/>
</dbReference>
<dbReference type="InterPro" id="IPR027417">
    <property type="entry name" value="P-loop_NTPase"/>
</dbReference>
<comment type="caution">
    <text evidence="7">The sequence shown here is derived from an EMBL/GenBank/DDBJ whole genome shotgun (WGS) entry which is preliminary data.</text>
</comment>
<dbReference type="GO" id="GO:0004140">
    <property type="term" value="F:dephospho-CoA kinase activity"/>
    <property type="evidence" value="ECO:0007669"/>
    <property type="project" value="UniProtKB-UniRule"/>
</dbReference>
<dbReference type="InterPro" id="IPR001977">
    <property type="entry name" value="Depp_CoAkinase"/>
</dbReference>
<dbReference type="AlphaFoldDB" id="A0A0D7K6R5"/>
<dbReference type="STRING" id="80878.RP29_15015"/>
<evidence type="ECO:0000256" key="5">
    <source>
        <dbReference type="HAMAP-Rule" id="MF_00376"/>
    </source>
</evidence>
<name>A0A0D7K6R5_9BURK</name>
<dbReference type="CDD" id="cd02022">
    <property type="entry name" value="DPCK"/>
    <property type="match status" value="1"/>
</dbReference>
<protein>
    <recommendedName>
        <fullName evidence="5 6">Dephospho-CoA kinase</fullName>
        <ecNumber evidence="5 6">2.7.1.24</ecNumber>
    </recommendedName>
    <alternativeName>
        <fullName evidence="5">Dephosphocoenzyme A kinase</fullName>
    </alternativeName>
</protein>
<keyword evidence="5" id="KW-0963">Cytoplasm</keyword>
<feature type="binding site" evidence="5">
    <location>
        <begin position="15"/>
        <end position="20"/>
    </location>
    <ligand>
        <name>ATP</name>
        <dbReference type="ChEBI" id="CHEBI:30616"/>
    </ligand>
</feature>
<dbReference type="GO" id="GO:0005737">
    <property type="term" value="C:cytoplasm"/>
    <property type="evidence" value="ECO:0007669"/>
    <property type="project" value="UniProtKB-SubCell"/>
</dbReference>
<comment type="pathway">
    <text evidence="5">Cofactor biosynthesis; coenzyme A biosynthesis; CoA from (R)-pantothenate: step 5/5.</text>
</comment>
<dbReference type="GO" id="GO:0015937">
    <property type="term" value="P:coenzyme A biosynthetic process"/>
    <property type="evidence" value="ECO:0007669"/>
    <property type="project" value="UniProtKB-UniRule"/>
</dbReference>
<keyword evidence="5 7" id="KW-0418">Kinase</keyword>
<dbReference type="HAMAP" id="MF_00376">
    <property type="entry name" value="Dephospho_CoA_kinase"/>
    <property type="match status" value="1"/>
</dbReference>
<dbReference type="EMBL" id="JXYQ01000053">
    <property type="protein sequence ID" value="KJA09657.1"/>
    <property type="molecule type" value="Genomic_DNA"/>
</dbReference>
<keyword evidence="4 5" id="KW-0173">Coenzyme A biosynthesis</keyword>
<sequence length="204" mass="21546">MRGRASRIGLTGGIGSGKSTFGALLQKRGAALVDSDQIARQVTGPGGAAIAAIAQRFGPEFVDDTGALDRGRMRELAYSAPDARTALEAIVHPLVSLHSSQQAQAAEDAGTRVIVFDVPLLVESGRWVQRLDTVIVIDCPPAVQIQRVMSRSGLNQSTVEAILAAQSPRNIRRASADIVVHNGDNCTLVDLQKMAEQVATQLGL</sequence>
<organism evidence="7 8">
    <name type="scientific">Acidovorax temperans</name>
    <dbReference type="NCBI Taxonomy" id="80878"/>
    <lineage>
        <taxon>Bacteria</taxon>
        <taxon>Pseudomonadati</taxon>
        <taxon>Pseudomonadota</taxon>
        <taxon>Betaproteobacteria</taxon>
        <taxon>Burkholderiales</taxon>
        <taxon>Comamonadaceae</taxon>
        <taxon>Acidovorax</taxon>
    </lineage>
</organism>
<dbReference type="RefSeq" id="WP_044400179.1">
    <property type="nucleotide sequence ID" value="NZ_JXYQ01000053.1"/>
</dbReference>
<evidence type="ECO:0000256" key="3">
    <source>
        <dbReference type="ARBA" id="ARBA00022840"/>
    </source>
</evidence>